<dbReference type="AlphaFoldDB" id="A0A1Y1X2T1"/>
<dbReference type="Proteomes" id="UP000193944">
    <property type="component" value="Unassembled WGS sequence"/>
</dbReference>
<reference evidence="3 4" key="2">
    <citation type="submission" date="2016-08" db="EMBL/GenBank/DDBJ databases">
        <title>Pervasive Adenine N6-methylation of Active Genes in Fungi.</title>
        <authorList>
            <consortium name="DOE Joint Genome Institute"/>
            <person name="Mondo S.J."/>
            <person name="Dannebaum R.O."/>
            <person name="Kuo R.C."/>
            <person name="Labutti K."/>
            <person name="Haridas S."/>
            <person name="Kuo A."/>
            <person name="Salamov A."/>
            <person name="Ahrendt S.R."/>
            <person name="Lipzen A."/>
            <person name="Sullivan W."/>
            <person name="Andreopoulos W.B."/>
            <person name="Clum A."/>
            <person name="Lindquist E."/>
            <person name="Daum C."/>
            <person name="Ramamoorthy G.K."/>
            <person name="Gryganskyi A."/>
            <person name="Culley D."/>
            <person name="Magnuson J.K."/>
            <person name="James T.Y."/>
            <person name="O'Malley M.A."/>
            <person name="Stajich J.E."/>
            <person name="Spatafora J.W."/>
            <person name="Visel A."/>
            <person name="Grigoriev I.V."/>
        </authorList>
    </citation>
    <scope>NUCLEOTIDE SEQUENCE [LARGE SCALE GENOMIC DNA]</scope>
    <source>
        <strain evidence="3 4">S4</strain>
    </source>
</reference>
<protein>
    <recommendedName>
        <fullName evidence="5">Jacalin-type lectin domain-containing protein</fullName>
    </recommendedName>
</protein>
<evidence type="ECO:0000313" key="4">
    <source>
        <dbReference type="Proteomes" id="UP000193944"/>
    </source>
</evidence>
<comment type="caution">
    <text evidence="3">The sequence shown here is derived from an EMBL/GenBank/DDBJ whole genome shotgun (WGS) entry which is preliminary data.</text>
</comment>
<evidence type="ECO:0000313" key="3">
    <source>
        <dbReference type="EMBL" id="ORX79938.1"/>
    </source>
</evidence>
<evidence type="ECO:0008006" key="5">
    <source>
        <dbReference type="Google" id="ProtNLM"/>
    </source>
</evidence>
<keyword evidence="1" id="KW-0472">Membrane</keyword>
<gene>
    <name evidence="3" type="ORF">BCR32DRAFT_327910</name>
</gene>
<sequence>MKSFYLNIFSILTIFVITSKASVRNQIDESLSIEGGGYKIWLTEVNGYDENDEVNGYSGIFGEPVTSVAVSGGRPYTVHLLNGNWLKKIDGYNIANITDIYGYSGKVDGFTIDGFSIADNVQYKVHIIGEKEWSSPINGNLNDLDDIPFLNKDFYKSTNNPKNYAGIFGKPIDAIMIKGRNYTTSFYSSSECFARGGTCMNPNDCIDGTVLHNICPGDNNSKCCMPKDDITSNNNKSNNNTTKTIIIIAILLVILIIIATILCCYIIRSKNISPTIVNPPNQNNNNEYLNLPPPSYEEVQNRQENNEETIINNQENDSFVRNNSNEHNKVRITPNSSLVVKL</sequence>
<evidence type="ECO:0000256" key="1">
    <source>
        <dbReference type="SAM" id="Phobius"/>
    </source>
</evidence>
<evidence type="ECO:0000256" key="2">
    <source>
        <dbReference type="SAM" id="SignalP"/>
    </source>
</evidence>
<feature type="chain" id="PRO_5012824463" description="Jacalin-type lectin domain-containing protein" evidence="2">
    <location>
        <begin position="22"/>
        <end position="342"/>
    </location>
</feature>
<keyword evidence="2" id="KW-0732">Signal</keyword>
<proteinExistence type="predicted"/>
<feature type="signal peptide" evidence="2">
    <location>
        <begin position="1"/>
        <end position="21"/>
    </location>
</feature>
<name>A0A1Y1X2T1_9FUNG</name>
<keyword evidence="4" id="KW-1185">Reference proteome</keyword>
<keyword evidence="1" id="KW-0812">Transmembrane</keyword>
<reference evidence="3 4" key="1">
    <citation type="submission" date="2016-08" db="EMBL/GenBank/DDBJ databases">
        <title>A Parts List for Fungal Cellulosomes Revealed by Comparative Genomics.</title>
        <authorList>
            <consortium name="DOE Joint Genome Institute"/>
            <person name="Haitjema C.H."/>
            <person name="Gilmore S.P."/>
            <person name="Henske J.K."/>
            <person name="Solomon K.V."/>
            <person name="De Groot R."/>
            <person name="Kuo A."/>
            <person name="Mondo S.J."/>
            <person name="Salamov A.A."/>
            <person name="Labutti K."/>
            <person name="Zhao Z."/>
            <person name="Chiniquy J."/>
            <person name="Barry K."/>
            <person name="Brewer H.M."/>
            <person name="Purvine S.O."/>
            <person name="Wright A.T."/>
            <person name="Boxma B."/>
            <person name="Van Alen T."/>
            <person name="Hackstein J.H."/>
            <person name="Baker S.E."/>
            <person name="Grigoriev I.V."/>
            <person name="O'Malley M.A."/>
        </authorList>
    </citation>
    <scope>NUCLEOTIDE SEQUENCE [LARGE SCALE GENOMIC DNA]</scope>
    <source>
        <strain evidence="3 4">S4</strain>
    </source>
</reference>
<dbReference type="EMBL" id="MCFG01000160">
    <property type="protein sequence ID" value="ORX79938.1"/>
    <property type="molecule type" value="Genomic_DNA"/>
</dbReference>
<organism evidence="3 4">
    <name type="scientific">Anaeromyces robustus</name>
    <dbReference type="NCBI Taxonomy" id="1754192"/>
    <lineage>
        <taxon>Eukaryota</taxon>
        <taxon>Fungi</taxon>
        <taxon>Fungi incertae sedis</taxon>
        <taxon>Chytridiomycota</taxon>
        <taxon>Chytridiomycota incertae sedis</taxon>
        <taxon>Neocallimastigomycetes</taxon>
        <taxon>Neocallimastigales</taxon>
        <taxon>Neocallimastigaceae</taxon>
        <taxon>Anaeromyces</taxon>
    </lineage>
</organism>
<accession>A0A1Y1X2T1</accession>
<feature type="transmembrane region" description="Helical" evidence="1">
    <location>
        <begin position="245"/>
        <end position="267"/>
    </location>
</feature>
<keyword evidence="1" id="KW-1133">Transmembrane helix</keyword>